<name>A0A914V861_9BILA</name>
<dbReference type="Proteomes" id="UP000887566">
    <property type="component" value="Unplaced"/>
</dbReference>
<protein>
    <submittedName>
        <fullName evidence="4">Uncharacterized protein</fullName>
    </submittedName>
</protein>
<feature type="region of interest" description="Disordered" evidence="1">
    <location>
        <begin position="29"/>
        <end position="77"/>
    </location>
</feature>
<reference evidence="4" key="1">
    <citation type="submission" date="2022-11" db="UniProtKB">
        <authorList>
            <consortium name="WormBaseParasite"/>
        </authorList>
    </citation>
    <scope>IDENTIFICATION</scope>
</reference>
<evidence type="ECO:0000256" key="2">
    <source>
        <dbReference type="SAM" id="SignalP"/>
    </source>
</evidence>
<dbReference type="AlphaFoldDB" id="A0A914V861"/>
<evidence type="ECO:0000313" key="4">
    <source>
        <dbReference type="WBParaSite" id="PSAMB.scaffold1647size29064.g14163.t1"/>
    </source>
</evidence>
<organism evidence="3 4">
    <name type="scientific">Plectus sambesii</name>
    <dbReference type="NCBI Taxonomy" id="2011161"/>
    <lineage>
        <taxon>Eukaryota</taxon>
        <taxon>Metazoa</taxon>
        <taxon>Ecdysozoa</taxon>
        <taxon>Nematoda</taxon>
        <taxon>Chromadorea</taxon>
        <taxon>Plectida</taxon>
        <taxon>Plectina</taxon>
        <taxon>Plectoidea</taxon>
        <taxon>Plectidae</taxon>
        <taxon>Plectus</taxon>
    </lineage>
</organism>
<keyword evidence="2" id="KW-0732">Signal</keyword>
<dbReference type="WBParaSite" id="PSAMB.scaffold1647size29064.g14163.t1">
    <property type="protein sequence ID" value="PSAMB.scaffold1647size29064.g14163.t1"/>
    <property type="gene ID" value="PSAMB.scaffold1647size29064.g14163"/>
</dbReference>
<evidence type="ECO:0000313" key="3">
    <source>
        <dbReference type="Proteomes" id="UP000887566"/>
    </source>
</evidence>
<accession>A0A914V861</accession>
<proteinExistence type="predicted"/>
<evidence type="ECO:0000256" key="1">
    <source>
        <dbReference type="SAM" id="MobiDB-lite"/>
    </source>
</evidence>
<sequence>MHSITTVFLLTIGLTLSAAQGWGGGWNGGGWGGGAPRPMGGWGGQTGGWGGQGGMGGWRGGGSGGWPNGQNGGWNTGGSNVGDGNILNKDNFQASGCGWDFNLKQCRDLSVLPPGCQGGCRNFANNIFSDCRCVPYNFFGKK</sequence>
<feature type="signal peptide" evidence="2">
    <location>
        <begin position="1"/>
        <end position="19"/>
    </location>
</feature>
<keyword evidence="3" id="KW-1185">Reference proteome</keyword>
<feature type="chain" id="PRO_5037709833" evidence="2">
    <location>
        <begin position="20"/>
        <end position="142"/>
    </location>
</feature>